<feature type="region of interest" description="Disordered" evidence="1">
    <location>
        <begin position="42"/>
        <end position="86"/>
    </location>
</feature>
<geneLocation type="plasmid" evidence="2 3">
    <name>2</name>
</geneLocation>
<dbReference type="Proteomes" id="UP000289952">
    <property type="component" value="Plasmid 2"/>
</dbReference>
<feature type="compositionally biased region" description="Polar residues" evidence="1">
    <location>
        <begin position="42"/>
        <end position="66"/>
    </location>
</feature>
<reference evidence="2 3" key="1">
    <citation type="submission" date="2019-01" db="EMBL/GenBank/DDBJ databases">
        <authorList>
            <consortium name="Pathogen Informatics"/>
        </authorList>
    </citation>
    <scope>NUCLEOTIDE SEQUENCE [LARGE SCALE GENOMIC DNA]</scope>
    <source>
        <strain evidence="2 3">NCTC10118</strain>
        <plasmid evidence="3">2</plasmid>
    </source>
</reference>
<gene>
    <name evidence="2" type="ORF">NCTC10118_00762</name>
</gene>
<sequence>MKIVVNVALNAFSLLEDNVKQLLTAEKSLLDDLLAKIAEIKQSQTNETNLPGENLGSQKQPSNNDSEINDPDTDNDKNNQNNSGQT</sequence>
<keyword evidence="2" id="KW-0614">Plasmid</keyword>
<protein>
    <submittedName>
        <fullName evidence="2">Uncharacterized protein</fullName>
    </submittedName>
</protein>
<organism evidence="2 3">
    <name type="scientific">Mycoplasmopsis bovirhinis</name>
    <dbReference type="NCBI Taxonomy" id="29553"/>
    <lineage>
        <taxon>Bacteria</taxon>
        <taxon>Bacillati</taxon>
        <taxon>Mycoplasmatota</taxon>
        <taxon>Mycoplasmoidales</taxon>
        <taxon>Metamycoplasmataceae</taxon>
        <taxon>Mycoplasmopsis</taxon>
    </lineage>
</organism>
<name>A0A449AGW5_9BACT</name>
<dbReference type="RefSeq" id="WP_129621904.1">
    <property type="nucleotide sequence ID" value="NZ_LR214973.1"/>
</dbReference>
<evidence type="ECO:0000313" key="3">
    <source>
        <dbReference type="Proteomes" id="UP000289952"/>
    </source>
</evidence>
<dbReference type="EMBL" id="LR214973">
    <property type="protein sequence ID" value="VEU64240.1"/>
    <property type="molecule type" value="Genomic_DNA"/>
</dbReference>
<dbReference type="AlphaFoldDB" id="A0A449AGW5"/>
<keyword evidence="3" id="KW-1185">Reference proteome</keyword>
<accession>A0A449AGW5</accession>
<evidence type="ECO:0000313" key="2">
    <source>
        <dbReference type="EMBL" id="VEU64240.1"/>
    </source>
</evidence>
<evidence type="ECO:0000256" key="1">
    <source>
        <dbReference type="SAM" id="MobiDB-lite"/>
    </source>
</evidence>
<proteinExistence type="predicted"/>